<evidence type="ECO:0000313" key="2">
    <source>
        <dbReference type="EMBL" id="VDB86129.1"/>
    </source>
</evidence>
<reference evidence="2 3" key="1">
    <citation type="submission" date="2018-08" db="EMBL/GenBank/DDBJ databases">
        <authorList>
            <person name="Muller C M."/>
        </authorList>
    </citation>
    <scope>NUCLEOTIDE SEQUENCE [LARGE SCALE GENOMIC DNA]</scope>
</reference>
<dbReference type="Gene3D" id="3.30.420.10">
    <property type="entry name" value="Ribonuclease H-like superfamily/Ribonuclease H"/>
    <property type="match status" value="1"/>
</dbReference>
<dbReference type="InterPro" id="IPR038717">
    <property type="entry name" value="Tc1-like_DDE_dom"/>
</dbReference>
<dbReference type="EMBL" id="LR026988">
    <property type="protein sequence ID" value="VDB86129.1"/>
    <property type="molecule type" value="Genomic_DNA"/>
</dbReference>
<evidence type="ECO:0000259" key="1">
    <source>
        <dbReference type="Pfam" id="PF13358"/>
    </source>
</evidence>
<gene>
    <name evidence="2" type="ORF">BGT96224V316_LOCUS3744</name>
</gene>
<dbReference type="GO" id="GO:0003676">
    <property type="term" value="F:nucleic acid binding"/>
    <property type="evidence" value="ECO:0007669"/>
    <property type="project" value="InterPro"/>
</dbReference>
<evidence type="ECO:0000313" key="3">
    <source>
        <dbReference type="Proteomes" id="UP000324639"/>
    </source>
</evidence>
<dbReference type="InterPro" id="IPR036397">
    <property type="entry name" value="RNaseH_sf"/>
</dbReference>
<keyword evidence="3" id="KW-1185">Reference proteome</keyword>
<accession>A0A9X9QCN4</accession>
<dbReference type="Proteomes" id="UP000324639">
    <property type="component" value="Chromosome Bgt_-05"/>
</dbReference>
<feature type="domain" description="Tc1-like transposase DDE" evidence="1">
    <location>
        <begin position="10"/>
        <end position="61"/>
    </location>
</feature>
<protein>
    <submittedName>
        <fullName evidence="2">Bgt-51345</fullName>
    </submittedName>
</protein>
<dbReference type="AlphaFoldDB" id="A0A9X9QCN4"/>
<name>A0A9X9QCN4_BLUGR</name>
<dbReference type="Pfam" id="PF13358">
    <property type="entry name" value="DDE_3"/>
    <property type="match status" value="1"/>
</dbReference>
<proteinExistence type="predicted"/>
<sequence length="70" mass="8039">MVLMRLWISVMQDNVAAHAAVSMVEDMSQRLTQPIFWPANSPDYNSTEAIWNRMKDHIQHHHPNLGGGKQ</sequence>
<organism evidence="2 3">
    <name type="scientific">Blumeria graminis f. sp. tritici</name>
    <dbReference type="NCBI Taxonomy" id="62690"/>
    <lineage>
        <taxon>Eukaryota</taxon>
        <taxon>Fungi</taxon>
        <taxon>Dikarya</taxon>
        <taxon>Ascomycota</taxon>
        <taxon>Pezizomycotina</taxon>
        <taxon>Leotiomycetes</taxon>
        <taxon>Erysiphales</taxon>
        <taxon>Erysiphaceae</taxon>
        <taxon>Blumeria</taxon>
    </lineage>
</organism>